<comment type="caution">
    <text evidence="10">The sequence shown here is derived from an EMBL/GenBank/DDBJ whole genome shotgun (WGS) entry which is preliminary data.</text>
</comment>
<keyword evidence="11" id="KW-1185">Reference proteome</keyword>
<evidence type="ECO:0000256" key="8">
    <source>
        <dbReference type="SAM" id="MobiDB-lite"/>
    </source>
</evidence>
<protein>
    <submittedName>
        <fullName evidence="10">Homeobox protein Hox-B1</fullName>
    </submittedName>
</protein>
<dbReference type="Proteomes" id="UP001163046">
    <property type="component" value="Unassembled WGS sequence"/>
</dbReference>
<feature type="domain" description="Homeobox" evidence="9">
    <location>
        <begin position="135"/>
        <end position="195"/>
    </location>
</feature>
<evidence type="ECO:0000313" key="11">
    <source>
        <dbReference type="Proteomes" id="UP001163046"/>
    </source>
</evidence>
<evidence type="ECO:0000256" key="5">
    <source>
        <dbReference type="ARBA" id="ARBA00023242"/>
    </source>
</evidence>
<keyword evidence="4 6" id="KW-0371">Homeobox</keyword>
<dbReference type="PROSITE" id="PS50071">
    <property type="entry name" value="HOMEOBOX_2"/>
    <property type="match status" value="1"/>
</dbReference>
<dbReference type="InterPro" id="IPR009057">
    <property type="entry name" value="Homeodomain-like_sf"/>
</dbReference>
<dbReference type="PRINTS" id="PR00024">
    <property type="entry name" value="HOMEOBOX"/>
</dbReference>
<dbReference type="Pfam" id="PF00046">
    <property type="entry name" value="Homeodomain"/>
    <property type="match status" value="1"/>
</dbReference>
<dbReference type="GO" id="GO:0000978">
    <property type="term" value="F:RNA polymerase II cis-regulatory region sequence-specific DNA binding"/>
    <property type="evidence" value="ECO:0007669"/>
    <property type="project" value="TreeGrafter"/>
</dbReference>
<feature type="region of interest" description="Disordered" evidence="8">
    <location>
        <begin position="118"/>
        <end position="138"/>
    </location>
</feature>
<dbReference type="InterPro" id="IPR001356">
    <property type="entry name" value="HD"/>
</dbReference>
<dbReference type="InterPro" id="IPR020479">
    <property type="entry name" value="HD_metazoa"/>
</dbReference>
<dbReference type="CDD" id="cd00086">
    <property type="entry name" value="homeodomain"/>
    <property type="match status" value="1"/>
</dbReference>
<keyword evidence="2" id="KW-0217">Developmental protein</keyword>
<dbReference type="PROSITE" id="PS00027">
    <property type="entry name" value="HOMEOBOX_1"/>
    <property type="match status" value="1"/>
</dbReference>
<evidence type="ECO:0000256" key="3">
    <source>
        <dbReference type="ARBA" id="ARBA00023125"/>
    </source>
</evidence>
<proteinExistence type="predicted"/>
<gene>
    <name evidence="10" type="primary">HOXB1</name>
    <name evidence="10" type="ORF">OS493_016175</name>
</gene>
<dbReference type="PANTHER" id="PTHR45946">
    <property type="entry name" value="HOMEOBOX PROTEIN ROUGH-RELATED"/>
    <property type="match status" value="1"/>
</dbReference>
<evidence type="ECO:0000256" key="7">
    <source>
        <dbReference type="RuleBase" id="RU000682"/>
    </source>
</evidence>
<dbReference type="OrthoDB" id="6159439at2759"/>
<dbReference type="SMART" id="SM00389">
    <property type="entry name" value="HOX"/>
    <property type="match status" value="1"/>
</dbReference>
<dbReference type="InterPro" id="IPR046327">
    <property type="entry name" value="HXA1/B1/D1"/>
</dbReference>
<evidence type="ECO:0000259" key="9">
    <source>
        <dbReference type="PROSITE" id="PS50071"/>
    </source>
</evidence>
<keyword evidence="3 6" id="KW-0238">DNA-binding</keyword>
<organism evidence="10 11">
    <name type="scientific">Desmophyllum pertusum</name>
    <dbReference type="NCBI Taxonomy" id="174260"/>
    <lineage>
        <taxon>Eukaryota</taxon>
        <taxon>Metazoa</taxon>
        <taxon>Cnidaria</taxon>
        <taxon>Anthozoa</taxon>
        <taxon>Hexacorallia</taxon>
        <taxon>Scleractinia</taxon>
        <taxon>Caryophylliina</taxon>
        <taxon>Caryophylliidae</taxon>
        <taxon>Desmophyllum</taxon>
    </lineage>
</organism>
<feature type="compositionally biased region" description="Low complexity" evidence="8">
    <location>
        <begin position="77"/>
        <end position="95"/>
    </location>
</feature>
<evidence type="ECO:0000313" key="10">
    <source>
        <dbReference type="EMBL" id="KAJ7391885.1"/>
    </source>
</evidence>
<dbReference type="GO" id="GO:0000981">
    <property type="term" value="F:DNA-binding transcription factor activity, RNA polymerase II-specific"/>
    <property type="evidence" value="ECO:0007669"/>
    <property type="project" value="InterPro"/>
</dbReference>
<dbReference type="InterPro" id="IPR017970">
    <property type="entry name" value="Homeobox_CS"/>
</dbReference>
<evidence type="ECO:0000256" key="6">
    <source>
        <dbReference type="PROSITE-ProRule" id="PRU00108"/>
    </source>
</evidence>
<feature type="DNA-binding region" description="Homeobox" evidence="6">
    <location>
        <begin position="137"/>
        <end position="196"/>
    </location>
</feature>
<evidence type="ECO:0000256" key="2">
    <source>
        <dbReference type="ARBA" id="ARBA00022473"/>
    </source>
</evidence>
<comment type="subcellular location">
    <subcellularLocation>
        <location evidence="1 6 7">Nucleus</location>
    </subcellularLocation>
</comment>
<dbReference type="PANTHER" id="PTHR45946:SF4">
    <property type="entry name" value="HOMEOBOX PROTEIN ROUGH-RELATED"/>
    <property type="match status" value="1"/>
</dbReference>
<reference evidence="10" key="1">
    <citation type="submission" date="2023-01" db="EMBL/GenBank/DDBJ databases">
        <title>Genome assembly of the deep-sea coral Lophelia pertusa.</title>
        <authorList>
            <person name="Herrera S."/>
            <person name="Cordes E."/>
        </authorList>
    </citation>
    <scope>NUCLEOTIDE SEQUENCE</scope>
    <source>
        <strain evidence="10">USNM1676648</strain>
        <tissue evidence="10">Polyp</tissue>
    </source>
</reference>
<name>A0A9X0A2I8_9CNID</name>
<feature type="region of interest" description="Disordered" evidence="8">
    <location>
        <begin position="77"/>
        <end position="99"/>
    </location>
</feature>
<accession>A0A9X0A2I8</accession>
<sequence>MMEEWRCRMSAPHLTTTIPHYHGLDFGRTMPLRHPPPTAHARAGMASSPQSFIPFSHPLGPLSIPVVSRELSILPSSSSHESASQAPSSESSRAQSVEKKRWQTANYRWMFTKRKATVASEKEEPASPEIKRQTTASQKKRFTFTQRQLVELEKEFHFSKYLTRTRRIEIASNLELTETQIKIWFQNRRMKWKRELKESIRKQGTNEPPTGPFNPHGFIKASKDPFEKAHLLINRTQRFIFSIALLNIFQTIYRFNVQSTGTSDVFNTKDKII</sequence>
<keyword evidence="5 6" id="KW-0539">Nucleus</keyword>
<dbReference type="EMBL" id="MU825404">
    <property type="protein sequence ID" value="KAJ7391885.1"/>
    <property type="molecule type" value="Genomic_DNA"/>
</dbReference>
<dbReference type="SUPFAM" id="SSF46689">
    <property type="entry name" value="Homeodomain-like"/>
    <property type="match status" value="1"/>
</dbReference>
<dbReference type="Gene3D" id="1.10.10.60">
    <property type="entry name" value="Homeodomain-like"/>
    <property type="match status" value="1"/>
</dbReference>
<evidence type="ECO:0000256" key="4">
    <source>
        <dbReference type="ARBA" id="ARBA00023155"/>
    </source>
</evidence>
<feature type="compositionally biased region" description="Basic and acidic residues" evidence="8">
    <location>
        <begin position="120"/>
        <end position="132"/>
    </location>
</feature>
<dbReference type="GO" id="GO:0005634">
    <property type="term" value="C:nucleus"/>
    <property type="evidence" value="ECO:0007669"/>
    <property type="project" value="UniProtKB-SubCell"/>
</dbReference>
<evidence type="ECO:0000256" key="1">
    <source>
        <dbReference type="ARBA" id="ARBA00004123"/>
    </source>
</evidence>
<dbReference type="AlphaFoldDB" id="A0A9X0A2I8"/>